<dbReference type="STRING" id="121845.A0A1S4ENB1"/>
<evidence type="ECO:0000256" key="4">
    <source>
        <dbReference type="ARBA" id="ARBA00022964"/>
    </source>
</evidence>
<dbReference type="GeneID" id="103519397"/>
<dbReference type="PANTHER" id="PTHR10869">
    <property type="entry name" value="PROLYL 4-HYDROXYLASE ALPHA SUBUNIT"/>
    <property type="match status" value="1"/>
</dbReference>
<dbReference type="RefSeq" id="XP_017303670.1">
    <property type="nucleotide sequence ID" value="XM_017448181.1"/>
</dbReference>
<protein>
    <submittedName>
        <fullName evidence="10">Prolyl 4-hydroxylase subunit alpha-1-like</fullName>
    </submittedName>
</protein>
<evidence type="ECO:0000256" key="5">
    <source>
        <dbReference type="ARBA" id="ARBA00023002"/>
    </source>
</evidence>
<evidence type="ECO:0000256" key="2">
    <source>
        <dbReference type="ARBA" id="ARBA00022723"/>
    </source>
</evidence>
<evidence type="ECO:0000256" key="1">
    <source>
        <dbReference type="ARBA" id="ARBA00001961"/>
    </source>
</evidence>
<keyword evidence="6" id="KW-0408">Iron</keyword>
<dbReference type="Pfam" id="PF08336">
    <property type="entry name" value="P4Ha_N"/>
    <property type="match status" value="1"/>
</dbReference>
<feature type="coiled-coil region" evidence="7">
    <location>
        <begin position="133"/>
        <end position="160"/>
    </location>
</feature>
<dbReference type="InterPro" id="IPR013547">
    <property type="entry name" value="P4H_N"/>
</dbReference>
<dbReference type="AlphaFoldDB" id="A0A1S4ENB1"/>
<evidence type="ECO:0000256" key="6">
    <source>
        <dbReference type="ARBA" id="ARBA00023004"/>
    </source>
</evidence>
<dbReference type="SMART" id="SM00702">
    <property type="entry name" value="P4Hc"/>
    <property type="match status" value="1"/>
</dbReference>
<evidence type="ECO:0000313" key="10">
    <source>
        <dbReference type="RefSeq" id="XP_017303670.1"/>
    </source>
</evidence>
<evidence type="ECO:0000259" key="8">
    <source>
        <dbReference type="SMART" id="SM00702"/>
    </source>
</evidence>
<comment type="cofactor">
    <cofactor evidence="1">
        <name>L-ascorbate</name>
        <dbReference type="ChEBI" id="CHEBI:38290"/>
    </cofactor>
</comment>
<dbReference type="InterPro" id="IPR045054">
    <property type="entry name" value="P4HA-like"/>
</dbReference>
<evidence type="ECO:0000256" key="3">
    <source>
        <dbReference type="ARBA" id="ARBA00022896"/>
    </source>
</evidence>
<dbReference type="Gene3D" id="6.10.140.1460">
    <property type="match status" value="1"/>
</dbReference>
<dbReference type="GO" id="GO:0005506">
    <property type="term" value="F:iron ion binding"/>
    <property type="evidence" value="ECO:0007669"/>
    <property type="project" value="InterPro"/>
</dbReference>
<dbReference type="GO" id="GO:0004656">
    <property type="term" value="F:procollagen-proline 4-dioxygenase activity"/>
    <property type="evidence" value="ECO:0007669"/>
    <property type="project" value="InterPro"/>
</dbReference>
<dbReference type="GO" id="GO:0031418">
    <property type="term" value="F:L-ascorbic acid binding"/>
    <property type="evidence" value="ECO:0007669"/>
    <property type="project" value="UniProtKB-KW"/>
</dbReference>
<keyword evidence="5" id="KW-0560">Oxidoreductase</keyword>
<evidence type="ECO:0000256" key="7">
    <source>
        <dbReference type="SAM" id="Coils"/>
    </source>
</evidence>
<keyword evidence="2" id="KW-0479">Metal-binding</keyword>
<dbReference type="PANTHER" id="PTHR10869:SF244">
    <property type="entry name" value="PROLYL 4-HYDROXYLASE SUBUNIT ALPHA-2"/>
    <property type="match status" value="1"/>
</dbReference>
<feature type="domain" description="Prolyl 4-hydroxylase alpha subunit" evidence="8">
    <location>
        <begin position="416"/>
        <end position="579"/>
    </location>
</feature>
<keyword evidence="4" id="KW-0223">Dioxygenase</keyword>
<proteinExistence type="predicted"/>
<name>A0A1S4ENB1_DIACI</name>
<keyword evidence="7" id="KW-0175">Coiled coil</keyword>
<dbReference type="Gene3D" id="2.60.120.620">
    <property type="entry name" value="q2cbj1_9rhob like domain"/>
    <property type="match status" value="3"/>
</dbReference>
<sequence>MEMLKNASMPHMERSQVINNNNIARVSNIRLTHQARLYPNHTTKSVYDVQHFTEYVTGLNKDGFENFSVNIYGVGGYYVYHMDSSPQEKYCVVKLEFSFLLNGYLCSTNPTFGDYYSSLLNVEKLVEIEDQFIKSIENYIENTEKLLEQCEKALDIWQWNHDKDIADPEEFVELPINEFKLIKRNTVDKELLIEKFFKPLENDILKMTEIMSKLPDETDLYETSLAIAKLSFVYNMTFTSMLVDGEIGFGEEYYYHEPLRSDEIVMFFHQLYSNKYNILHYFYEEFFDIVLNAMKNVSYSSDGRKYYVAVYHFCEMMDNLLKEVSPNKLTNLVLEVGAMFPDEPMLEEKHRLIMSRLETMLYSNASKAQKYQQLCQGKGERSIKLLSTLKCYYLRHSRSLYLLIAPAKVEQLNVDPEILLFHDILTDNQIERITNAAVPHMERSQVQETSSLKDNSEVQFEPEPEVSKIRLTHQADVPANLTKEMHDLQYFTEDVTGLNKAGFEHFSVIIYGRCLRMLSDVQLGGATVFPHFNLTVQARKGTAILWYNTHTSGDVDYRMTHSACPVLLGHKWIGTYFIEFWPQMFHRPCRSYEKLTPVNLYLEDYVTIPELQQ</sequence>
<evidence type="ECO:0000313" key="9">
    <source>
        <dbReference type="Proteomes" id="UP000079169"/>
    </source>
</evidence>
<dbReference type="Proteomes" id="UP000079169">
    <property type="component" value="Unplaced"/>
</dbReference>
<dbReference type="PaxDb" id="121845-A0A1S4ENB1"/>
<dbReference type="KEGG" id="dci:103519397"/>
<accession>A0A1S4ENB1</accession>
<gene>
    <name evidence="10" type="primary">LOC103519397</name>
</gene>
<keyword evidence="3" id="KW-0847">Vitamin C</keyword>
<organism evidence="9 10">
    <name type="scientific">Diaphorina citri</name>
    <name type="common">Asian citrus psyllid</name>
    <dbReference type="NCBI Taxonomy" id="121845"/>
    <lineage>
        <taxon>Eukaryota</taxon>
        <taxon>Metazoa</taxon>
        <taxon>Ecdysozoa</taxon>
        <taxon>Arthropoda</taxon>
        <taxon>Hexapoda</taxon>
        <taxon>Insecta</taxon>
        <taxon>Pterygota</taxon>
        <taxon>Neoptera</taxon>
        <taxon>Paraneoptera</taxon>
        <taxon>Hemiptera</taxon>
        <taxon>Sternorrhyncha</taxon>
        <taxon>Psylloidea</taxon>
        <taxon>Psyllidae</taxon>
        <taxon>Diaphorininae</taxon>
        <taxon>Diaphorina</taxon>
    </lineage>
</organism>
<reference evidence="10" key="1">
    <citation type="submission" date="2025-08" db="UniProtKB">
        <authorList>
            <consortium name="RefSeq"/>
        </authorList>
    </citation>
    <scope>IDENTIFICATION</scope>
</reference>
<keyword evidence="9" id="KW-1185">Reference proteome</keyword>
<dbReference type="InterPro" id="IPR006620">
    <property type="entry name" value="Pro_4_hyd_alph"/>
</dbReference>
<dbReference type="GO" id="GO:0005783">
    <property type="term" value="C:endoplasmic reticulum"/>
    <property type="evidence" value="ECO:0007669"/>
    <property type="project" value="InterPro"/>
</dbReference>